<proteinExistence type="predicted"/>
<dbReference type="InterPro" id="IPR014710">
    <property type="entry name" value="RmlC-like_jellyroll"/>
</dbReference>
<dbReference type="InterPro" id="IPR013096">
    <property type="entry name" value="Cupin_2"/>
</dbReference>
<comment type="caution">
    <text evidence="5">The sequence shown here is derived from an EMBL/GenBank/DDBJ whole genome shotgun (WGS) entry which is preliminary data.</text>
</comment>
<dbReference type="PROSITE" id="PS01124">
    <property type="entry name" value="HTH_ARAC_FAMILY_2"/>
    <property type="match status" value="1"/>
</dbReference>
<dbReference type="Pfam" id="PF07883">
    <property type="entry name" value="Cupin_2"/>
    <property type="match status" value="1"/>
</dbReference>
<dbReference type="PANTHER" id="PTHR46796:SF6">
    <property type="entry name" value="ARAC SUBFAMILY"/>
    <property type="match status" value="1"/>
</dbReference>
<dbReference type="Gene3D" id="2.60.120.10">
    <property type="entry name" value="Jelly Rolls"/>
    <property type="match status" value="1"/>
</dbReference>
<organism evidence="5 6">
    <name type="scientific">Microbacterium murale</name>
    <dbReference type="NCBI Taxonomy" id="1081040"/>
    <lineage>
        <taxon>Bacteria</taxon>
        <taxon>Bacillati</taxon>
        <taxon>Actinomycetota</taxon>
        <taxon>Actinomycetes</taxon>
        <taxon>Micrococcales</taxon>
        <taxon>Microbacteriaceae</taxon>
        <taxon>Microbacterium</taxon>
    </lineage>
</organism>
<keyword evidence="2" id="KW-0238">DNA-binding</keyword>
<gene>
    <name evidence="5" type="ORF">QFZ46_001155</name>
</gene>
<dbReference type="InterPro" id="IPR011051">
    <property type="entry name" value="RmlC_Cupin_sf"/>
</dbReference>
<evidence type="ECO:0000313" key="5">
    <source>
        <dbReference type="EMBL" id="MDQ0642995.1"/>
    </source>
</evidence>
<protein>
    <submittedName>
        <fullName evidence="5">AraC-like DNA-binding protein</fullName>
    </submittedName>
</protein>
<dbReference type="RefSeq" id="WP_307359312.1">
    <property type="nucleotide sequence ID" value="NZ_JAUSXK010000001.1"/>
</dbReference>
<dbReference type="EMBL" id="JAUSXK010000001">
    <property type="protein sequence ID" value="MDQ0642995.1"/>
    <property type="molecule type" value="Genomic_DNA"/>
</dbReference>
<dbReference type="InterPro" id="IPR009057">
    <property type="entry name" value="Homeodomain-like_sf"/>
</dbReference>
<dbReference type="InterPro" id="IPR018060">
    <property type="entry name" value="HTH_AraC"/>
</dbReference>
<evidence type="ECO:0000256" key="3">
    <source>
        <dbReference type="ARBA" id="ARBA00023163"/>
    </source>
</evidence>
<dbReference type="InterPro" id="IPR050204">
    <property type="entry name" value="AraC_XylS_family_regulators"/>
</dbReference>
<sequence>MAIPPGIGVASDPDLADPLDDLVQHTERHGSQEIVVTEPGLWVRRGVAPTMPLPHRHDDLEINIVLRGQLDYLFGGTRITVPAGSVAVFWGATPHRLVNTDDDGDMCWVHVPLSTVLSWNLREADLSEVLLSRPIIVPASSLARDLETMFEAWQDELGTDGLETIALLEVQALIRRLLHRHRRDGEMPVMQPLDQPGASTVAMLAVTEMARFTVTHFREPISTVDIAAAAHLNANYATALFRRAIGSTIGEYLIRCRVAEAQRLLVTTRMTASDVAHAAGFGSQSSFYAQFTKRCGSSPSAYRARLH</sequence>
<evidence type="ECO:0000313" key="6">
    <source>
        <dbReference type="Proteomes" id="UP001239085"/>
    </source>
</evidence>
<dbReference type="SMART" id="SM00342">
    <property type="entry name" value="HTH_ARAC"/>
    <property type="match status" value="1"/>
</dbReference>
<keyword evidence="6" id="KW-1185">Reference proteome</keyword>
<feature type="domain" description="HTH araC/xylS-type" evidence="4">
    <location>
        <begin position="207"/>
        <end position="305"/>
    </location>
</feature>
<evidence type="ECO:0000259" key="4">
    <source>
        <dbReference type="PROSITE" id="PS01124"/>
    </source>
</evidence>
<dbReference type="SUPFAM" id="SSF46689">
    <property type="entry name" value="Homeodomain-like"/>
    <property type="match status" value="1"/>
</dbReference>
<keyword evidence="3" id="KW-0804">Transcription</keyword>
<accession>A0ABU0P6N2</accession>
<evidence type="ECO:0000256" key="1">
    <source>
        <dbReference type="ARBA" id="ARBA00023015"/>
    </source>
</evidence>
<name>A0ABU0P6N2_9MICO</name>
<dbReference type="Pfam" id="PF12833">
    <property type="entry name" value="HTH_18"/>
    <property type="match status" value="1"/>
</dbReference>
<reference evidence="5 6" key="1">
    <citation type="submission" date="2023-07" db="EMBL/GenBank/DDBJ databases">
        <title>Comparative genomics of wheat-associated soil bacteria to identify genetic determinants of phenazine resistance.</title>
        <authorList>
            <person name="Mouncey N."/>
        </authorList>
    </citation>
    <scope>NUCLEOTIDE SEQUENCE [LARGE SCALE GENOMIC DNA]</scope>
    <source>
        <strain evidence="5 6">W2I7</strain>
    </source>
</reference>
<dbReference type="PANTHER" id="PTHR46796">
    <property type="entry name" value="HTH-TYPE TRANSCRIPTIONAL ACTIVATOR RHAS-RELATED"/>
    <property type="match status" value="1"/>
</dbReference>
<dbReference type="Gene3D" id="1.10.10.60">
    <property type="entry name" value="Homeodomain-like"/>
    <property type="match status" value="1"/>
</dbReference>
<keyword evidence="1" id="KW-0805">Transcription regulation</keyword>
<evidence type="ECO:0000256" key="2">
    <source>
        <dbReference type="ARBA" id="ARBA00023125"/>
    </source>
</evidence>
<dbReference type="Proteomes" id="UP001239085">
    <property type="component" value="Unassembled WGS sequence"/>
</dbReference>
<dbReference type="SUPFAM" id="SSF51182">
    <property type="entry name" value="RmlC-like cupins"/>
    <property type="match status" value="1"/>
</dbReference>